<evidence type="ECO:0000313" key="2">
    <source>
        <dbReference type="EMBL" id="JAG13751.1"/>
    </source>
</evidence>
<sequence length="201" mass="22559">MLFDTRELLYIPFCARVLHIPVDPVCVLNLTDARTVLEHDVILDSKHVMLMTNRLRCCYDLDLNYNKLILSGDPSGQIVLNDGAELTIVNGTIVMPGMYSLNSFISFGNTSNLTLTSTVVVEKHFLYDTPTPGRGPLHYPFTTTIANRSSNKARGTSANAMQLPTNQITNVHDERQRASQEHYHRHRTNPGRNPIITPILT</sequence>
<evidence type="ECO:0000256" key="1">
    <source>
        <dbReference type="SAM" id="MobiDB-lite"/>
    </source>
</evidence>
<name>A0A0A9X261_LYGHE</name>
<dbReference type="AlphaFoldDB" id="A0A0A9X261"/>
<proteinExistence type="predicted"/>
<reference evidence="2" key="2">
    <citation type="submission" date="2014-07" db="EMBL/GenBank/DDBJ databases">
        <authorList>
            <person name="Hull J."/>
        </authorList>
    </citation>
    <scope>NUCLEOTIDE SEQUENCE</scope>
</reference>
<reference evidence="2" key="1">
    <citation type="journal article" date="2014" name="PLoS ONE">
        <title>Transcriptome-Based Identification of ABC Transporters in the Western Tarnished Plant Bug Lygus hesperus.</title>
        <authorList>
            <person name="Hull J.J."/>
            <person name="Chaney K."/>
            <person name="Geib S.M."/>
            <person name="Fabrick J.A."/>
            <person name="Brent C.S."/>
            <person name="Walsh D."/>
            <person name="Lavine L.C."/>
        </authorList>
    </citation>
    <scope>NUCLEOTIDE SEQUENCE</scope>
</reference>
<organism evidence="2">
    <name type="scientific">Lygus hesperus</name>
    <name type="common">Western plant bug</name>
    <dbReference type="NCBI Taxonomy" id="30085"/>
    <lineage>
        <taxon>Eukaryota</taxon>
        <taxon>Metazoa</taxon>
        <taxon>Ecdysozoa</taxon>
        <taxon>Arthropoda</taxon>
        <taxon>Hexapoda</taxon>
        <taxon>Insecta</taxon>
        <taxon>Pterygota</taxon>
        <taxon>Neoptera</taxon>
        <taxon>Paraneoptera</taxon>
        <taxon>Hemiptera</taxon>
        <taxon>Heteroptera</taxon>
        <taxon>Panheteroptera</taxon>
        <taxon>Cimicomorpha</taxon>
        <taxon>Miridae</taxon>
        <taxon>Mirini</taxon>
        <taxon>Lygus</taxon>
    </lineage>
</organism>
<accession>A0A0A9X261</accession>
<protein>
    <submittedName>
        <fullName evidence="2">Glucose transport transcription regulator RGT1</fullName>
    </submittedName>
</protein>
<gene>
    <name evidence="2" type="primary">RGT1_1</name>
    <name evidence="2" type="ORF">CM83_31570</name>
</gene>
<dbReference type="EMBL" id="GBHO01029853">
    <property type="protein sequence ID" value="JAG13751.1"/>
    <property type="molecule type" value="Transcribed_RNA"/>
</dbReference>
<feature type="region of interest" description="Disordered" evidence="1">
    <location>
        <begin position="181"/>
        <end position="201"/>
    </location>
</feature>